<feature type="signal peptide" evidence="2">
    <location>
        <begin position="1"/>
        <end position="18"/>
    </location>
</feature>
<evidence type="ECO:0000256" key="1">
    <source>
        <dbReference type="ARBA" id="ARBA00008168"/>
    </source>
</evidence>
<gene>
    <name evidence="3" type="ORF">PANT1444_LOCUS3624</name>
</gene>
<dbReference type="InterPro" id="IPR036707">
    <property type="entry name" value="MinE_sf"/>
</dbReference>
<sequence length="154" mass="16693">MATALSYLLLSLVGAAHGFHAVPLASAHRLHRPAAASYAVRSEAAPRMGLMDSLKNFFRGDEPLGDKKSSNAGLSRLKVVLAHDRSGIDAETMQKIRAEIQQVVAKYAVLEEESVDLNIVNDDRLTVLTASFPVIRMRSEVLQVEVQAELAAEA</sequence>
<organism evidence="3">
    <name type="scientific">Phaeocystis antarctica</name>
    <dbReference type="NCBI Taxonomy" id="33657"/>
    <lineage>
        <taxon>Eukaryota</taxon>
        <taxon>Haptista</taxon>
        <taxon>Haptophyta</taxon>
        <taxon>Prymnesiophyceae</taxon>
        <taxon>Phaeocystales</taxon>
        <taxon>Phaeocystaceae</taxon>
        <taxon>Phaeocystis</taxon>
    </lineage>
</organism>
<reference evidence="3" key="1">
    <citation type="submission" date="2021-01" db="EMBL/GenBank/DDBJ databases">
        <authorList>
            <person name="Corre E."/>
            <person name="Pelletier E."/>
            <person name="Niang G."/>
            <person name="Scheremetjew M."/>
            <person name="Finn R."/>
            <person name="Kale V."/>
            <person name="Holt S."/>
            <person name="Cochrane G."/>
            <person name="Meng A."/>
            <person name="Brown T."/>
            <person name="Cohen L."/>
        </authorList>
    </citation>
    <scope>NUCLEOTIDE SEQUENCE</scope>
    <source>
        <strain evidence="3">CCMP1374</strain>
    </source>
</reference>
<dbReference type="Pfam" id="PF03776">
    <property type="entry name" value="MinE"/>
    <property type="match status" value="1"/>
</dbReference>
<dbReference type="GO" id="GO:0051301">
    <property type="term" value="P:cell division"/>
    <property type="evidence" value="ECO:0007669"/>
    <property type="project" value="InterPro"/>
</dbReference>
<proteinExistence type="inferred from homology"/>
<comment type="similarity">
    <text evidence="1">Belongs to the MinE family.</text>
</comment>
<dbReference type="Gene3D" id="3.30.1070.10">
    <property type="entry name" value="Cell division topological specificity factor MinE"/>
    <property type="match status" value="1"/>
</dbReference>
<dbReference type="EMBL" id="HBEP01006522">
    <property type="protein sequence ID" value="CAD8474033.1"/>
    <property type="molecule type" value="Transcribed_RNA"/>
</dbReference>
<name>A0A7S0E6J5_9EUKA</name>
<protein>
    <recommendedName>
        <fullName evidence="4">Cell division topological specificity factor</fullName>
    </recommendedName>
</protein>
<evidence type="ECO:0008006" key="4">
    <source>
        <dbReference type="Google" id="ProtNLM"/>
    </source>
</evidence>
<dbReference type="InterPro" id="IPR005527">
    <property type="entry name" value="MinE"/>
</dbReference>
<evidence type="ECO:0000256" key="2">
    <source>
        <dbReference type="SAM" id="SignalP"/>
    </source>
</evidence>
<keyword evidence="2" id="KW-0732">Signal</keyword>
<accession>A0A7S0E6J5</accession>
<dbReference type="NCBIfam" id="TIGR01215">
    <property type="entry name" value="minE"/>
    <property type="match status" value="1"/>
</dbReference>
<dbReference type="AlphaFoldDB" id="A0A7S0E6J5"/>
<dbReference type="SUPFAM" id="SSF55229">
    <property type="entry name" value="Cell division protein MinE topological specificity domain"/>
    <property type="match status" value="1"/>
</dbReference>
<evidence type="ECO:0000313" key="3">
    <source>
        <dbReference type="EMBL" id="CAD8474033.1"/>
    </source>
</evidence>
<feature type="chain" id="PRO_5030505499" description="Cell division topological specificity factor" evidence="2">
    <location>
        <begin position="19"/>
        <end position="154"/>
    </location>
</feature>